<keyword evidence="3" id="KW-0378">Hydrolase</keyword>
<dbReference type="InterPro" id="IPR029058">
    <property type="entry name" value="AB_hydrolase_fold"/>
</dbReference>
<dbReference type="InterPro" id="IPR022742">
    <property type="entry name" value="Hydrolase_4"/>
</dbReference>
<protein>
    <submittedName>
        <fullName evidence="3">Alpha/beta hydrolase</fullName>
    </submittedName>
</protein>
<evidence type="ECO:0000259" key="2">
    <source>
        <dbReference type="Pfam" id="PF12146"/>
    </source>
</evidence>
<organism evidence="3 4">
    <name type="scientific">Sungkyunkwania multivorans</name>
    <dbReference type="NCBI Taxonomy" id="1173618"/>
    <lineage>
        <taxon>Bacteria</taxon>
        <taxon>Pseudomonadati</taxon>
        <taxon>Bacteroidota</taxon>
        <taxon>Flavobacteriia</taxon>
        <taxon>Flavobacteriales</taxon>
        <taxon>Flavobacteriaceae</taxon>
        <taxon>Sungkyunkwania</taxon>
    </lineage>
</organism>
<gene>
    <name evidence="3" type="ORF">ACFQ1M_07105</name>
</gene>
<reference evidence="4" key="1">
    <citation type="journal article" date="2019" name="Int. J. Syst. Evol. Microbiol.">
        <title>The Global Catalogue of Microorganisms (GCM) 10K type strain sequencing project: providing services to taxonomists for standard genome sequencing and annotation.</title>
        <authorList>
            <consortium name="The Broad Institute Genomics Platform"/>
            <consortium name="The Broad Institute Genome Sequencing Center for Infectious Disease"/>
            <person name="Wu L."/>
            <person name="Ma J."/>
        </authorList>
    </citation>
    <scope>NUCLEOTIDE SEQUENCE [LARGE SCALE GENOMIC DNA]</scope>
    <source>
        <strain evidence="4">CCUG 62952</strain>
    </source>
</reference>
<keyword evidence="1" id="KW-0472">Membrane</keyword>
<name>A0ABW3CXC9_9FLAO</name>
<dbReference type="Proteomes" id="UP001596978">
    <property type="component" value="Unassembled WGS sequence"/>
</dbReference>
<evidence type="ECO:0000313" key="3">
    <source>
        <dbReference type="EMBL" id="MFD0861969.1"/>
    </source>
</evidence>
<keyword evidence="1" id="KW-1133">Transmembrane helix</keyword>
<dbReference type="EMBL" id="JBHTJH010000004">
    <property type="protein sequence ID" value="MFD0861969.1"/>
    <property type="molecule type" value="Genomic_DNA"/>
</dbReference>
<dbReference type="GO" id="GO:0016787">
    <property type="term" value="F:hydrolase activity"/>
    <property type="evidence" value="ECO:0007669"/>
    <property type="project" value="UniProtKB-KW"/>
</dbReference>
<feature type="domain" description="Serine aminopeptidase S33" evidence="2">
    <location>
        <begin position="71"/>
        <end position="181"/>
    </location>
</feature>
<keyword evidence="1" id="KW-0812">Transmembrane</keyword>
<dbReference type="RefSeq" id="WP_386405996.1">
    <property type="nucleotide sequence ID" value="NZ_JBHTJH010000004.1"/>
</dbReference>
<sequence length="287" mass="33766">MAKWFSIIVIILSVYVLLNVVFYFLQERLIFKAEKLPKDFEFKYKDQIYDEYNVEIDDGVNINGVHFKVRRPKGIVVYLKGNSRSLKGWGKFAIDFTRLGFDVLMVDYRGYGKSTGRRTVEGIKKDLQYMYDELKKQVDERHIILYGRSLGSGFATKLASTNNPRMLILDAPYYSMKSIAKRYLPFMPMSLVLRYPIPTYKWIRYVACPIKIIHGTSDGLIPFKKSVKLSKINAKWTRLYPVIDGRHNNLHTFPQYHRFLEEILHSKLPKEIDPEKTSLNFKRKKRA</sequence>
<dbReference type="PANTHER" id="PTHR12277:SF81">
    <property type="entry name" value="PROTEIN ABHD13"/>
    <property type="match status" value="1"/>
</dbReference>
<dbReference type="Pfam" id="PF12146">
    <property type="entry name" value="Hydrolase_4"/>
    <property type="match status" value="1"/>
</dbReference>
<comment type="caution">
    <text evidence="3">The sequence shown here is derived from an EMBL/GenBank/DDBJ whole genome shotgun (WGS) entry which is preliminary data.</text>
</comment>
<evidence type="ECO:0000256" key="1">
    <source>
        <dbReference type="SAM" id="Phobius"/>
    </source>
</evidence>
<dbReference type="PANTHER" id="PTHR12277">
    <property type="entry name" value="ALPHA/BETA HYDROLASE DOMAIN-CONTAINING PROTEIN"/>
    <property type="match status" value="1"/>
</dbReference>
<accession>A0ABW3CXC9</accession>
<proteinExistence type="predicted"/>
<evidence type="ECO:0000313" key="4">
    <source>
        <dbReference type="Proteomes" id="UP001596978"/>
    </source>
</evidence>
<dbReference type="Gene3D" id="3.40.50.1820">
    <property type="entry name" value="alpha/beta hydrolase"/>
    <property type="match status" value="1"/>
</dbReference>
<keyword evidence="4" id="KW-1185">Reference proteome</keyword>
<feature type="transmembrane region" description="Helical" evidence="1">
    <location>
        <begin position="6"/>
        <end position="25"/>
    </location>
</feature>
<dbReference type="SUPFAM" id="SSF53474">
    <property type="entry name" value="alpha/beta-Hydrolases"/>
    <property type="match status" value="1"/>
</dbReference>